<dbReference type="Gene3D" id="3.90.1150.10">
    <property type="entry name" value="Aspartate Aminotransferase, domain 1"/>
    <property type="match status" value="1"/>
</dbReference>
<dbReference type="CDD" id="cd07377">
    <property type="entry name" value="WHTH_GntR"/>
    <property type="match status" value="1"/>
</dbReference>
<keyword evidence="7" id="KW-0032">Aminotransferase</keyword>
<dbReference type="Gene3D" id="1.10.10.10">
    <property type="entry name" value="Winged helix-like DNA-binding domain superfamily/Winged helix DNA-binding domain"/>
    <property type="match status" value="1"/>
</dbReference>
<keyword evidence="2" id="KW-0663">Pyridoxal phosphate</keyword>
<dbReference type="PANTHER" id="PTHR46577">
    <property type="entry name" value="HTH-TYPE TRANSCRIPTIONAL REGULATORY PROTEIN GABR"/>
    <property type="match status" value="1"/>
</dbReference>
<dbReference type="InterPro" id="IPR015421">
    <property type="entry name" value="PyrdxlP-dep_Trfase_major"/>
</dbReference>
<reference evidence="7 8" key="1">
    <citation type="submission" date="2024-09" db="EMBL/GenBank/DDBJ databases">
        <authorList>
            <person name="Sun Q."/>
            <person name="Mori K."/>
        </authorList>
    </citation>
    <scope>NUCLEOTIDE SEQUENCE [LARGE SCALE GENOMIC DNA]</scope>
    <source>
        <strain evidence="7 8">CCM 7415</strain>
    </source>
</reference>
<dbReference type="SUPFAM" id="SSF53383">
    <property type="entry name" value="PLP-dependent transferases"/>
    <property type="match status" value="1"/>
</dbReference>
<keyword evidence="5" id="KW-0804">Transcription</keyword>
<evidence type="ECO:0000256" key="3">
    <source>
        <dbReference type="ARBA" id="ARBA00023015"/>
    </source>
</evidence>
<comment type="similarity">
    <text evidence="1">In the C-terminal section; belongs to the class-I pyridoxal-phosphate-dependent aminotransferase family.</text>
</comment>
<evidence type="ECO:0000313" key="7">
    <source>
        <dbReference type="EMBL" id="MFC0267155.1"/>
    </source>
</evidence>
<evidence type="ECO:0000256" key="1">
    <source>
        <dbReference type="ARBA" id="ARBA00005384"/>
    </source>
</evidence>
<dbReference type="InterPro" id="IPR004839">
    <property type="entry name" value="Aminotransferase_I/II_large"/>
</dbReference>
<dbReference type="PROSITE" id="PS50949">
    <property type="entry name" value="HTH_GNTR"/>
    <property type="match status" value="1"/>
</dbReference>
<dbReference type="InterPro" id="IPR000524">
    <property type="entry name" value="Tscrpt_reg_HTH_GntR"/>
</dbReference>
<dbReference type="SMART" id="SM00345">
    <property type="entry name" value="HTH_GNTR"/>
    <property type="match status" value="1"/>
</dbReference>
<dbReference type="Pfam" id="PF00392">
    <property type="entry name" value="GntR"/>
    <property type="match status" value="1"/>
</dbReference>
<gene>
    <name evidence="7" type="ORF">ACFFHW_03910</name>
</gene>
<keyword evidence="8" id="KW-1185">Reference proteome</keyword>
<dbReference type="Pfam" id="PF00155">
    <property type="entry name" value="Aminotran_1_2"/>
    <property type="match status" value="1"/>
</dbReference>
<dbReference type="InterPro" id="IPR015424">
    <property type="entry name" value="PyrdxlP-dep_Trfase"/>
</dbReference>
<dbReference type="InterPro" id="IPR051446">
    <property type="entry name" value="HTH_trans_reg/aminotransferase"/>
</dbReference>
<dbReference type="InterPro" id="IPR036390">
    <property type="entry name" value="WH_DNA-bd_sf"/>
</dbReference>
<dbReference type="Proteomes" id="UP001589814">
    <property type="component" value="Unassembled WGS sequence"/>
</dbReference>
<dbReference type="PANTHER" id="PTHR46577:SF1">
    <property type="entry name" value="HTH-TYPE TRANSCRIPTIONAL REGULATORY PROTEIN GABR"/>
    <property type="match status" value="1"/>
</dbReference>
<dbReference type="InterPro" id="IPR036388">
    <property type="entry name" value="WH-like_DNA-bd_sf"/>
</dbReference>
<sequence>MTIWTPRLADKGPRYRALAEAIEAAIADGELAAGTRLPPQRRLADALSVTVGTVTRAYALVEQKGLVEARVGSGTYVREAASEASPFVPSAGSSLEEDTIDLALSLPPPSPRRQAALASALGAIAGDGAALDRAVNYPLGGAPAPHRNIYARWLARLGLPVEADELLIDQGGMNGISLALGALLSPGERLAAEALSYPGLISAARERDLRTVALPFDDDGIDVETLAARFDRQPFRALYLMPDHHNPTTARLCESRREALVALARQRDFWLIEDGVMLLPQEERGTPLYRLAPERTLFLFSVAKILGGGLRAGVMRAPPALHERLAAVQRHQVWAPPALTALAVDHWLASGAADELLDWQFEELAARESIVREQLGDFDIRLRRGGFYVWLTLPGEMRAAPLIEHLARRGVRVTPGEAFCVGSTAAPQAIRLCFSAAGSREQLAHALEIVREALSRPAPALWQTL</sequence>
<evidence type="ECO:0000256" key="2">
    <source>
        <dbReference type="ARBA" id="ARBA00022898"/>
    </source>
</evidence>
<comment type="caution">
    <text evidence="7">The sequence shown here is derived from an EMBL/GenBank/DDBJ whole genome shotgun (WGS) entry which is preliminary data.</text>
</comment>
<dbReference type="Gene3D" id="3.40.640.10">
    <property type="entry name" value="Type I PLP-dependent aspartate aminotransferase-like (Major domain)"/>
    <property type="match status" value="1"/>
</dbReference>
<keyword evidence="3" id="KW-0805">Transcription regulation</keyword>
<evidence type="ECO:0000256" key="5">
    <source>
        <dbReference type="ARBA" id="ARBA00023163"/>
    </source>
</evidence>
<evidence type="ECO:0000313" key="8">
    <source>
        <dbReference type="Proteomes" id="UP001589814"/>
    </source>
</evidence>
<dbReference type="RefSeq" id="WP_019950000.1">
    <property type="nucleotide sequence ID" value="NZ_JBHLVX010000013.1"/>
</dbReference>
<dbReference type="CDD" id="cd00609">
    <property type="entry name" value="AAT_like"/>
    <property type="match status" value="1"/>
</dbReference>
<keyword evidence="4" id="KW-0238">DNA-binding</keyword>
<feature type="domain" description="HTH gntR-type" evidence="6">
    <location>
        <begin position="12"/>
        <end position="80"/>
    </location>
</feature>
<protein>
    <submittedName>
        <fullName evidence="7">PLP-dependent aminotransferase family protein</fullName>
    </submittedName>
</protein>
<keyword evidence="7" id="KW-0808">Transferase</keyword>
<name>A0ABV6G0H6_9GAMM</name>
<organism evidence="7 8">
    <name type="scientific">Kushneria aurantia</name>
    <dbReference type="NCBI Taxonomy" id="504092"/>
    <lineage>
        <taxon>Bacteria</taxon>
        <taxon>Pseudomonadati</taxon>
        <taxon>Pseudomonadota</taxon>
        <taxon>Gammaproteobacteria</taxon>
        <taxon>Oceanospirillales</taxon>
        <taxon>Halomonadaceae</taxon>
        <taxon>Kushneria</taxon>
    </lineage>
</organism>
<dbReference type="SUPFAM" id="SSF46785">
    <property type="entry name" value="Winged helix' DNA-binding domain"/>
    <property type="match status" value="1"/>
</dbReference>
<evidence type="ECO:0000259" key="6">
    <source>
        <dbReference type="PROSITE" id="PS50949"/>
    </source>
</evidence>
<dbReference type="InterPro" id="IPR015422">
    <property type="entry name" value="PyrdxlP-dep_Trfase_small"/>
</dbReference>
<evidence type="ECO:0000256" key="4">
    <source>
        <dbReference type="ARBA" id="ARBA00023125"/>
    </source>
</evidence>
<dbReference type="GO" id="GO:0008483">
    <property type="term" value="F:transaminase activity"/>
    <property type="evidence" value="ECO:0007669"/>
    <property type="project" value="UniProtKB-KW"/>
</dbReference>
<accession>A0ABV6G0H6</accession>
<dbReference type="EMBL" id="JBHLVX010000013">
    <property type="protein sequence ID" value="MFC0267155.1"/>
    <property type="molecule type" value="Genomic_DNA"/>
</dbReference>
<proteinExistence type="inferred from homology"/>